<dbReference type="RefSeq" id="WP_003822026.1">
    <property type="nucleotide sequence ID" value="NZ_CP082861.1"/>
</dbReference>
<evidence type="ECO:0000313" key="2">
    <source>
        <dbReference type="EMBL" id="SNW09924.1"/>
    </source>
</evidence>
<protein>
    <submittedName>
        <fullName evidence="2">Mu-like prophage I protein</fullName>
    </submittedName>
</protein>
<sequence>MNKHTPPPFLLAACSVPVDGAAQRIQLIPAGEFRANDGRPADAPFWRLAANRLAVMMLSASAGQAKPPKNNKGQGGKGRRRGSRKRRSGGGKGRQARELQVI</sequence>
<dbReference type="EMBL" id="LT906482">
    <property type="protein sequence ID" value="SNW09924.1"/>
    <property type="molecule type" value="Genomic_DNA"/>
</dbReference>
<evidence type="ECO:0000313" key="3">
    <source>
        <dbReference type="Proteomes" id="UP000215465"/>
    </source>
</evidence>
<organism evidence="2 3">
    <name type="scientific">Eikenella corrodens</name>
    <dbReference type="NCBI Taxonomy" id="539"/>
    <lineage>
        <taxon>Bacteria</taxon>
        <taxon>Pseudomonadati</taxon>
        <taxon>Pseudomonadota</taxon>
        <taxon>Betaproteobacteria</taxon>
        <taxon>Neisseriales</taxon>
        <taxon>Neisseriaceae</taxon>
        <taxon>Eikenella</taxon>
    </lineage>
</organism>
<proteinExistence type="predicted"/>
<reference evidence="2 3" key="1">
    <citation type="submission" date="2017-06" db="EMBL/GenBank/DDBJ databases">
        <authorList>
            <consortium name="Pathogen Informatics"/>
        </authorList>
    </citation>
    <scope>NUCLEOTIDE SEQUENCE [LARGE SCALE GENOMIC DNA]</scope>
    <source>
        <strain evidence="2 3">NCTC10596</strain>
    </source>
</reference>
<feature type="region of interest" description="Disordered" evidence="1">
    <location>
        <begin position="59"/>
        <end position="102"/>
    </location>
</feature>
<accession>A0A8B4G526</accession>
<dbReference type="AlphaFoldDB" id="A0A8B4G526"/>
<evidence type="ECO:0000256" key="1">
    <source>
        <dbReference type="SAM" id="MobiDB-lite"/>
    </source>
</evidence>
<dbReference type="GeneID" id="60771117"/>
<feature type="compositionally biased region" description="Basic residues" evidence="1">
    <location>
        <begin position="77"/>
        <end position="89"/>
    </location>
</feature>
<dbReference type="Proteomes" id="UP000215465">
    <property type="component" value="Chromosome 1"/>
</dbReference>
<gene>
    <name evidence="2" type="ORF">SAMEA4412678_01700</name>
</gene>
<name>A0A8B4G526_EIKCO</name>
<dbReference type="KEGG" id="ecor:SAMEA4412678_1700"/>